<evidence type="ECO:0000259" key="2">
    <source>
        <dbReference type="Pfam" id="PF13556"/>
    </source>
</evidence>
<proteinExistence type="predicted"/>
<gene>
    <name evidence="3" type="ORF">HMPREF0860_1678</name>
</gene>
<dbReference type="RefSeq" id="WP_021495507.1">
    <property type="nucleotide sequence ID" value="NZ_AVQI01000022.1"/>
</dbReference>
<feature type="domain" description="Putative sugar diacid recognition" evidence="1">
    <location>
        <begin position="5"/>
        <end position="137"/>
    </location>
</feature>
<name>A0ABP2YMY6_TRESO</name>
<dbReference type="PANTHER" id="PTHR33744">
    <property type="entry name" value="CARBOHYDRATE DIACID REGULATOR"/>
    <property type="match status" value="1"/>
</dbReference>
<reference evidence="3 4" key="1">
    <citation type="submission" date="2013-08" db="EMBL/GenBank/DDBJ databases">
        <authorList>
            <person name="Durkin A.S."/>
            <person name="Haft D.R."/>
            <person name="McCorrison J."/>
            <person name="Torralba M."/>
            <person name="Gillis M."/>
            <person name="Haft D.H."/>
            <person name="Methe B."/>
            <person name="Sutton G."/>
            <person name="Nelson K.E."/>
        </authorList>
    </citation>
    <scope>NUCLEOTIDE SEQUENCE [LARGE SCALE GENOMIC DNA]</scope>
    <source>
        <strain evidence="3 4">ATCC 35536</strain>
    </source>
</reference>
<accession>A0ABP2YMY6</accession>
<keyword evidence="4" id="KW-1185">Reference proteome</keyword>
<comment type="caution">
    <text evidence="3">The sequence shown here is derived from an EMBL/GenBank/DDBJ whole genome shotgun (WGS) entry which is preliminary data.</text>
</comment>
<dbReference type="InterPro" id="IPR042070">
    <property type="entry name" value="PucR_C-HTH_sf"/>
</dbReference>
<evidence type="ECO:0000259" key="1">
    <source>
        <dbReference type="Pfam" id="PF05651"/>
    </source>
</evidence>
<dbReference type="Pfam" id="PF05651">
    <property type="entry name" value="Diacid_rec"/>
    <property type="match status" value="1"/>
</dbReference>
<dbReference type="Pfam" id="PF13556">
    <property type="entry name" value="HTH_30"/>
    <property type="match status" value="1"/>
</dbReference>
<sequence length="401" mass="45710">MHVTLSTKTAKIIVEEISGIIGRQINMMNAEGIIIASTDDARVGTFHAAAKKIIDEDLSGITVYSDTEYAGALPGTNIAVRFNGMPVAVIGVTGHYQEVGKYGQILKKMTEILMRDEYYKQQSDMDKRIKNRFLNEWLYGSPETIDRRLENRGKSLDIDITIPRRVVVFEPVVQIPEATVSEKKTPLFLKVDDVLKPSEIQYHIDNTWKTLGTIISHEKNAVMLVSGTVFICALSSRSDKQLLDFVCTVCDFIQSKYPVILAAGLDSKTDDYRLINSARLKAEKALKTCLRSPSKEPRLYDTINMEIFSGEIPDPVKREYIIRIFKSCSEADIRYWINLLDTLYQEEGSIAKTAVRLFMHKNTLQYQLNKLKQKTGYDPRSIRFSSLFYNAIHFYRDIENC</sequence>
<evidence type="ECO:0000313" key="3">
    <source>
        <dbReference type="EMBL" id="ERK04429.1"/>
    </source>
</evidence>
<dbReference type="EMBL" id="AVQI01000022">
    <property type="protein sequence ID" value="ERK04429.1"/>
    <property type="molecule type" value="Genomic_DNA"/>
</dbReference>
<dbReference type="InterPro" id="IPR008599">
    <property type="entry name" value="Diacid_rec"/>
</dbReference>
<dbReference type="Proteomes" id="UP000016646">
    <property type="component" value="Unassembled WGS sequence"/>
</dbReference>
<protein>
    <submittedName>
        <fullName evidence="3">Sugar diacid recognition</fullName>
    </submittedName>
</protein>
<evidence type="ECO:0000313" key="4">
    <source>
        <dbReference type="Proteomes" id="UP000016646"/>
    </source>
</evidence>
<dbReference type="InterPro" id="IPR051448">
    <property type="entry name" value="CdaR-like_regulators"/>
</dbReference>
<dbReference type="PANTHER" id="PTHR33744:SF16">
    <property type="entry name" value="CARBOHYDRATE DIACID REGULATOR"/>
    <property type="match status" value="1"/>
</dbReference>
<dbReference type="Gene3D" id="1.10.10.2840">
    <property type="entry name" value="PucR C-terminal helix-turn-helix domain"/>
    <property type="match status" value="1"/>
</dbReference>
<organism evidence="3 4">
    <name type="scientific">Treponema socranskii subsp. socranskii VPI DR56BR1116 = ATCC 35536</name>
    <dbReference type="NCBI Taxonomy" id="1125725"/>
    <lineage>
        <taxon>Bacteria</taxon>
        <taxon>Pseudomonadati</taxon>
        <taxon>Spirochaetota</taxon>
        <taxon>Spirochaetia</taxon>
        <taxon>Spirochaetales</taxon>
        <taxon>Treponemataceae</taxon>
        <taxon>Treponema</taxon>
    </lineage>
</organism>
<feature type="domain" description="PucR C-terminal helix-turn-helix" evidence="2">
    <location>
        <begin position="339"/>
        <end position="384"/>
    </location>
</feature>
<dbReference type="InterPro" id="IPR025736">
    <property type="entry name" value="PucR_C-HTH_dom"/>
</dbReference>